<organism evidence="9 10">
    <name type="scientific">Streptomyces rhizosphaericus</name>
    <dbReference type="NCBI Taxonomy" id="114699"/>
    <lineage>
        <taxon>Bacteria</taxon>
        <taxon>Bacillati</taxon>
        <taxon>Actinomycetota</taxon>
        <taxon>Actinomycetes</taxon>
        <taxon>Kitasatosporales</taxon>
        <taxon>Streptomycetaceae</taxon>
        <taxon>Streptomyces</taxon>
        <taxon>Streptomyces violaceusniger group</taxon>
    </lineage>
</organism>
<evidence type="ECO:0008006" key="11">
    <source>
        <dbReference type="Google" id="ProtNLM"/>
    </source>
</evidence>
<dbReference type="GO" id="GO:0016705">
    <property type="term" value="F:oxidoreductase activity, acting on paired donors, with incorporation or reduction of molecular oxygen"/>
    <property type="evidence" value="ECO:0007669"/>
    <property type="project" value="InterPro"/>
</dbReference>
<evidence type="ECO:0000256" key="2">
    <source>
        <dbReference type="ARBA" id="ARBA00010617"/>
    </source>
</evidence>
<dbReference type="PANTHER" id="PTHR46696:SF5">
    <property type="entry name" value="CYTOCHROME P450 BJ-1"/>
    <property type="match status" value="1"/>
</dbReference>
<dbReference type="EMBL" id="JAAIKT010000024">
    <property type="protein sequence ID" value="NEW72715.1"/>
    <property type="molecule type" value="Genomic_DNA"/>
</dbReference>
<evidence type="ECO:0000256" key="8">
    <source>
        <dbReference type="SAM" id="MobiDB-lite"/>
    </source>
</evidence>
<dbReference type="GO" id="GO:0005506">
    <property type="term" value="F:iron ion binding"/>
    <property type="evidence" value="ECO:0007669"/>
    <property type="project" value="InterPro"/>
</dbReference>
<name>A0A6G4AHB7_9ACTN</name>
<evidence type="ECO:0000256" key="6">
    <source>
        <dbReference type="ARBA" id="ARBA00023004"/>
    </source>
</evidence>
<evidence type="ECO:0000313" key="10">
    <source>
        <dbReference type="Proteomes" id="UP000476310"/>
    </source>
</evidence>
<dbReference type="GO" id="GO:0020037">
    <property type="term" value="F:heme binding"/>
    <property type="evidence" value="ECO:0007669"/>
    <property type="project" value="InterPro"/>
</dbReference>
<keyword evidence="4" id="KW-0479">Metal-binding</keyword>
<protein>
    <recommendedName>
        <fullName evidence="11">Cytochrome P450</fullName>
    </recommendedName>
</protein>
<dbReference type="RefSeq" id="WP_164429280.1">
    <property type="nucleotide sequence ID" value="NZ_JAAIKT010000024.1"/>
</dbReference>
<keyword evidence="5" id="KW-0560">Oxidoreductase</keyword>
<comment type="cofactor">
    <cofactor evidence="1">
        <name>heme</name>
        <dbReference type="ChEBI" id="CHEBI:30413"/>
    </cofactor>
</comment>
<accession>A0A6G4AHB7</accession>
<evidence type="ECO:0000256" key="4">
    <source>
        <dbReference type="ARBA" id="ARBA00022723"/>
    </source>
</evidence>
<keyword evidence="3" id="KW-0349">Heme</keyword>
<comment type="similarity">
    <text evidence="2">Belongs to the cytochrome P450 family.</text>
</comment>
<proteinExistence type="inferred from homology"/>
<dbReference type="AlphaFoldDB" id="A0A6G4AHB7"/>
<comment type="caution">
    <text evidence="9">The sequence shown here is derived from an EMBL/GenBank/DDBJ whole genome shotgun (WGS) entry which is preliminary data.</text>
</comment>
<gene>
    <name evidence="9" type="ORF">G4H13_20510</name>
</gene>
<evidence type="ECO:0000256" key="1">
    <source>
        <dbReference type="ARBA" id="ARBA00001971"/>
    </source>
</evidence>
<dbReference type="GO" id="GO:0004497">
    <property type="term" value="F:monooxygenase activity"/>
    <property type="evidence" value="ECO:0007669"/>
    <property type="project" value="UniProtKB-KW"/>
</dbReference>
<keyword evidence="6" id="KW-0408">Iron</keyword>
<reference evidence="9" key="1">
    <citation type="submission" date="2020-02" db="EMBL/GenBank/DDBJ databases">
        <title>A new Streptomyces sp. for controlling soil-borne diseases.</title>
        <authorList>
            <person name="Li X."/>
            <person name="Tian Y."/>
            <person name="Gao K."/>
        </authorList>
    </citation>
    <scope>NUCLEOTIDE SEQUENCE [LARGE SCALE GENOMIC DNA]</scope>
    <source>
        <strain evidence="9">0250</strain>
    </source>
</reference>
<dbReference type="Proteomes" id="UP000476310">
    <property type="component" value="Unassembled WGS sequence"/>
</dbReference>
<dbReference type="InterPro" id="IPR036396">
    <property type="entry name" value="Cyt_P450_sf"/>
</dbReference>
<feature type="region of interest" description="Disordered" evidence="8">
    <location>
        <begin position="1"/>
        <end position="21"/>
    </location>
</feature>
<evidence type="ECO:0000256" key="5">
    <source>
        <dbReference type="ARBA" id="ARBA00023002"/>
    </source>
</evidence>
<evidence type="ECO:0000256" key="3">
    <source>
        <dbReference type="ARBA" id="ARBA00022617"/>
    </source>
</evidence>
<dbReference type="Gene3D" id="1.10.630.10">
    <property type="entry name" value="Cytochrome P450"/>
    <property type="match status" value="1"/>
</dbReference>
<evidence type="ECO:0000313" key="9">
    <source>
        <dbReference type="EMBL" id="NEW72715.1"/>
    </source>
</evidence>
<keyword evidence="10" id="KW-1185">Reference proteome</keyword>
<sequence length="158" mass="17596">MENNGIEEIPHPPPALPDLSATRPDYCPFDPDETYTRLRAQAPLSMVRRPAGMDAWLVSRYDDIREVLADPCLGSRVAGDAHVLPYYDPQDPVPDWMIQLDGEEHARLRRLLIGEFMLAGSGADLVRDLASPIPTRVTCEMLGIPTTTTRRSSTAARR</sequence>
<dbReference type="SUPFAM" id="SSF48264">
    <property type="entry name" value="Cytochrome P450"/>
    <property type="match status" value="1"/>
</dbReference>
<keyword evidence="7" id="KW-0503">Monooxygenase</keyword>
<dbReference type="PANTHER" id="PTHR46696">
    <property type="entry name" value="P450, PUTATIVE (EUROFUNG)-RELATED"/>
    <property type="match status" value="1"/>
</dbReference>
<evidence type="ECO:0000256" key="7">
    <source>
        <dbReference type="ARBA" id="ARBA00023033"/>
    </source>
</evidence>